<dbReference type="OrthoDB" id="3350812at2759"/>
<feature type="transmembrane region" description="Helical" evidence="1">
    <location>
        <begin position="148"/>
        <end position="168"/>
    </location>
</feature>
<name>A0A9P7UTM3_9AGAR</name>
<keyword evidence="1" id="KW-0472">Membrane</keyword>
<sequence length="245" mass="27342">MLLRWELVLLGANNPRECAIGYSLSGWSSVMGILLSELILGLRIWGVWGRKPSIAAILVVISLGCSIPAVIFFERFLKGIQYPELNIAGPDQLRRCLTLMRNKEVYVCWILLMIYDSTSFILMAIPGFQAYRTGGSSNLVKVVYRDGVIYYALIFMVSLINVIIILLLPADLVIIISPFERVLHSVLASRAILHIRKVALRDNIQTDVTFGGMMTTIDFTSQDAEMSIASSVLRSTAEPDDQNQK</sequence>
<dbReference type="EMBL" id="CM032186">
    <property type="protein sequence ID" value="KAG7091384.1"/>
    <property type="molecule type" value="Genomic_DNA"/>
</dbReference>
<keyword evidence="3" id="KW-1185">Reference proteome</keyword>
<dbReference type="GeneID" id="66079498"/>
<dbReference type="AlphaFoldDB" id="A0A9P7UTM3"/>
<reference evidence="2" key="1">
    <citation type="journal article" date="2021" name="Genome Biol. Evol.">
        <title>The assembled and annotated genome of the fairy-ring fungus Marasmius oreades.</title>
        <authorList>
            <person name="Hiltunen M."/>
            <person name="Ament-Velasquez S.L."/>
            <person name="Johannesson H."/>
        </authorList>
    </citation>
    <scope>NUCLEOTIDE SEQUENCE</scope>
    <source>
        <strain evidence="2">03SP1</strain>
    </source>
</reference>
<evidence type="ECO:0000313" key="2">
    <source>
        <dbReference type="EMBL" id="KAG7091384.1"/>
    </source>
</evidence>
<protein>
    <submittedName>
        <fullName evidence="2">Uncharacterized protein</fullName>
    </submittedName>
</protein>
<accession>A0A9P7UTM3</accession>
<evidence type="ECO:0000313" key="3">
    <source>
        <dbReference type="Proteomes" id="UP001049176"/>
    </source>
</evidence>
<organism evidence="2 3">
    <name type="scientific">Marasmius oreades</name>
    <name type="common">fairy-ring Marasmius</name>
    <dbReference type="NCBI Taxonomy" id="181124"/>
    <lineage>
        <taxon>Eukaryota</taxon>
        <taxon>Fungi</taxon>
        <taxon>Dikarya</taxon>
        <taxon>Basidiomycota</taxon>
        <taxon>Agaricomycotina</taxon>
        <taxon>Agaricomycetes</taxon>
        <taxon>Agaricomycetidae</taxon>
        <taxon>Agaricales</taxon>
        <taxon>Marasmiineae</taxon>
        <taxon>Marasmiaceae</taxon>
        <taxon>Marasmius</taxon>
    </lineage>
</organism>
<proteinExistence type="predicted"/>
<evidence type="ECO:0000256" key="1">
    <source>
        <dbReference type="SAM" id="Phobius"/>
    </source>
</evidence>
<feature type="transmembrane region" description="Helical" evidence="1">
    <location>
        <begin position="20"/>
        <end position="42"/>
    </location>
</feature>
<dbReference type="KEGG" id="more:E1B28_010422"/>
<comment type="caution">
    <text evidence="2">The sequence shown here is derived from an EMBL/GenBank/DDBJ whole genome shotgun (WGS) entry which is preliminary data.</text>
</comment>
<feature type="transmembrane region" description="Helical" evidence="1">
    <location>
        <begin position="54"/>
        <end position="73"/>
    </location>
</feature>
<feature type="transmembrane region" description="Helical" evidence="1">
    <location>
        <begin position="105"/>
        <end position="128"/>
    </location>
</feature>
<dbReference type="Proteomes" id="UP001049176">
    <property type="component" value="Chromosome 6"/>
</dbReference>
<keyword evidence="1" id="KW-1133">Transmembrane helix</keyword>
<dbReference type="RefSeq" id="XP_043007854.1">
    <property type="nucleotide sequence ID" value="XM_043155388.1"/>
</dbReference>
<keyword evidence="1" id="KW-0812">Transmembrane</keyword>
<gene>
    <name evidence="2" type="ORF">E1B28_010422</name>
</gene>